<dbReference type="KEGG" id="htq:FRZ44_53480"/>
<dbReference type="GO" id="GO:0004016">
    <property type="term" value="F:adenylate cyclase activity"/>
    <property type="evidence" value="ECO:0007669"/>
    <property type="project" value="UniProtKB-ARBA"/>
</dbReference>
<dbReference type="PANTHER" id="PTHR43081">
    <property type="entry name" value="ADENYLATE CYCLASE, TERMINAL-DIFFERENTIATION SPECIFIC-RELATED"/>
    <property type="match status" value="1"/>
</dbReference>
<protein>
    <submittedName>
        <fullName evidence="2">Adenylate cyclase</fullName>
    </submittedName>
</protein>
<evidence type="ECO:0000313" key="2">
    <source>
        <dbReference type="EMBL" id="QEX20033.1"/>
    </source>
</evidence>
<name>A0A5J6MRT1_9PROT</name>
<reference evidence="2 3" key="1">
    <citation type="submission" date="2019-08" db="EMBL/GenBank/DDBJ databases">
        <title>Hyperibacter terrae gen. nov., sp. nov. and Hyperibacter viscosus sp. nov., two new members in the family Rhodospirillaceae isolated from the rhizosphere of Hypericum perforatum.</title>
        <authorList>
            <person name="Noviana Z."/>
        </authorList>
    </citation>
    <scope>NUCLEOTIDE SEQUENCE [LARGE SCALE GENOMIC DNA]</scope>
    <source>
        <strain evidence="2 3">R5913</strain>
    </source>
</reference>
<dbReference type="GO" id="GO:0006171">
    <property type="term" value="P:cAMP biosynthetic process"/>
    <property type="evidence" value="ECO:0007669"/>
    <property type="project" value="TreeGrafter"/>
</dbReference>
<dbReference type="RefSeq" id="WP_151180039.1">
    <property type="nucleotide sequence ID" value="NZ_CP042906.1"/>
</dbReference>
<dbReference type="PROSITE" id="PS50125">
    <property type="entry name" value="GUANYLATE_CYCLASE_2"/>
    <property type="match status" value="1"/>
</dbReference>
<evidence type="ECO:0000259" key="1">
    <source>
        <dbReference type="PROSITE" id="PS50125"/>
    </source>
</evidence>
<dbReference type="Proteomes" id="UP000326202">
    <property type="component" value="Chromosome"/>
</dbReference>
<dbReference type="InterPro" id="IPR029787">
    <property type="entry name" value="Nucleotide_cyclase"/>
</dbReference>
<sequence length="385" mass="42424">MTAAIERWLLEEGRYSADPGELLDGMARRLVAAGVHLARVGIHLRALHPQVAGLRVLWTPDHPIEETLYGHETAISDAFARSPLAACYNTALTIRRRLEGPESAFDYPILHDLKREGFTDYLVTPMRFGQGEIHGISWASRSPGGFSDQDLTVIQDLVPALSVTIEVLHQRRTTATLLDTYLGREAGRRVLTGSIRRGEATTLAAALWYCDLRGFTQLSDRLERDQIVELLDDYFGCMAVPVEAMGGEILKFVGDAMLAIFPMRDDLDRDRACRDALTAAERALLDLDELNQVRGRAAKPELKVGLGLHHGPVMYGNIGAATRLDFTVIGPAVNLVTRIESLCPELDRTLLTSRPFASPCGSRLKSLGQHPLKGIEVPQEIFGLP</sequence>
<dbReference type="GO" id="GO:0035556">
    <property type="term" value="P:intracellular signal transduction"/>
    <property type="evidence" value="ECO:0007669"/>
    <property type="project" value="InterPro"/>
</dbReference>
<proteinExistence type="predicted"/>
<dbReference type="SUPFAM" id="SSF55073">
    <property type="entry name" value="Nucleotide cyclase"/>
    <property type="match status" value="1"/>
</dbReference>
<dbReference type="CDD" id="cd07302">
    <property type="entry name" value="CHD"/>
    <property type="match status" value="1"/>
</dbReference>
<dbReference type="AlphaFoldDB" id="A0A5J6MRT1"/>
<feature type="domain" description="Guanylate cyclase" evidence="1">
    <location>
        <begin position="206"/>
        <end position="340"/>
    </location>
</feature>
<dbReference type="Pfam" id="PF00211">
    <property type="entry name" value="Guanylate_cyc"/>
    <property type="match status" value="1"/>
</dbReference>
<dbReference type="EMBL" id="CP042906">
    <property type="protein sequence ID" value="QEX20033.1"/>
    <property type="molecule type" value="Genomic_DNA"/>
</dbReference>
<dbReference type="InterPro" id="IPR050697">
    <property type="entry name" value="Adenylyl/Guanylyl_Cyclase_3/4"/>
</dbReference>
<keyword evidence="3" id="KW-1185">Reference proteome</keyword>
<gene>
    <name evidence="2" type="ORF">FRZ44_53480</name>
</gene>
<dbReference type="InterPro" id="IPR001054">
    <property type="entry name" value="A/G_cyclase"/>
</dbReference>
<accession>A0A5J6MRT1</accession>
<dbReference type="Gene3D" id="3.30.70.1230">
    <property type="entry name" value="Nucleotide cyclase"/>
    <property type="match status" value="1"/>
</dbReference>
<organism evidence="2 3">
    <name type="scientific">Hypericibacter terrae</name>
    <dbReference type="NCBI Taxonomy" id="2602015"/>
    <lineage>
        <taxon>Bacteria</taxon>
        <taxon>Pseudomonadati</taxon>
        <taxon>Pseudomonadota</taxon>
        <taxon>Alphaproteobacteria</taxon>
        <taxon>Rhodospirillales</taxon>
        <taxon>Dongiaceae</taxon>
        <taxon>Hypericibacter</taxon>
    </lineage>
</organism>
<dbReference type="PANTHER" id="PTHR43081:SF11">
    <property type="entry name" value="BLR2264 PROTEIN"/>
    <property type="match status" value="1"/>
</dbReference>
<dbReference type="OrthoDB" id="9762462at2"/>
<evidence type="ECO:0000313" key="3">
    <source>
        <dbReference type="Proteomes" id="UP000326202"/>
    </source>
</evidence>
<dbReference type="SMART" id="SM00044">
    <property type="entry name" value="CYCc"/>
    <property type="match status" value="1"/>
</dbReference>